<dbReference type="PANTHER" id="PTHR43669:SF3">
    <property type="entry name" value="ALCOHOL DEHYDROGENASE, PUTATIVE (AFU_ORTHOLOGUE AFUA_3G03445)-RELATED"/>
    <property type="match status" value="1"/>
</dbReference>
<keyword evidence="2" id="KW-0560">Oxidoreductase</keyword>
<dbReference type="Pfam" id="PF00106">
    <property type="entry name" value="adh_short"/>
    <property type="match status" value="1"/>
</dbReference>
<comment type="similarity">
    <text evidence="1">Belongs to the short-chain dehydrogenases/reductases (SDR) family.</text>
</comment>
<keyword evidence="4" id="KW-1185">Reference proteome</keyword>
<dbReference type="SUPFAM" id="SSF51735">
    <property type="entry name" value="NAD(P)-binding Rossmann-fold domains"/>
    <property type="match status" value="1"/>
</dbReference>
<sequence length="229" mass="22767">MTTTSTRVALVAGAGGGLGRATAAALHAAGLIVVAVDRTAAKLHDLPAGVHREIADATDPAALPSLMDRVVAAAGPPDVLVNTLGAHGTGDFSTVTPEGLRALMDVNLGAALWLTQAVAPYMRRRGAGVIIHTGARPGVEPAAGAAAYGITKAALAHLGRVLDLELRPHGIRVNVILPQLIATAANRAALPPRLLAHAVAPEALAGLITVLAGDASAPVSGGLIPAYGG</sequence>
<dbReference type="EMBL" id="PVZG01000004">
    <property type="protein sequence ID" value="PRY30543.1"/>
    <property type="molecule type" value="Genomic_DNA"/>
</dbReference>
<dbReference type="InterPro" id="IPR036291">
    <property type="entry name" value="NAD(P)-bd_dom_sf"/>
</dbReference>
<reference evidence="3 4" key="1">
    <citation type="submission" date="2018-03" db="EMBL/GenBank/DDBJ databases">
        <title>Genomic Encyclopedia of Archaeal and Bacterial Type Strains, Phase II (KMG-II): from individual species to whole genera.</title>
        <authorList>
            <person name="Goeker M."/>
        </authorList>
    </citation>
    <scope>NUCLEOTIDE SEQUENCE [LARGE SCALE GENOMIC DNA]</scope>
    <source>
        <strain evidence="3 4">DSM 45348</strain>
    </source>
</reference>
<name>A0A2T0SB41_9ACTN</name>
<dbReference type="CDD" id="cd05233">
    <property type="entry name" value="SDR_c"/>
    <property type="match status" value="1"/>
</dbReference>
<organism evidence="3 4">
    <name type="scientific">Pseudosporangium ferrugineum</name>
    <dbReference type="NCBI Taxonomy" id="439699"/>
    <lineage>
        <taxon>Bacteria</taxon>
        <taxon>Bacillati</taxon>
        <taxon>Actinomycetota</taxon>
        <taxon>Actinomycetes</taxon>
        <taxon>Micromonosporales</taxon>
        <taxon>Micromonosporaceae</taxon>
        <taxon>Pseudosporangium</taxon>
    </lineage>
</organism>
<evidence type="ECO:0000256" key="2">
    <source>
        <dbReference type="ARBA" id="ARBA00023002"/>
    </source>
</evidence>
<evidence type="ECO:0000313" key="3">
    <source>
        <dbReference type="EMBL" id="PRY30543.1"/>
    </source>
</evidence>
<dbReference type="PANTHER" id="PTHR43669">
    <property type="entry name" value="5-KETO-D-GLUCONATE 5-REDUCTASE"/>
    <property type="match status" value="1"/>
</dbReference>
<dbReference type="PRINTS" id="PR00081">
    <property type="entry name" value="GDHRDH"/>
</dbReference>
<dbReference type="AlphaFoldDB" id="A0A2T0SB41"/>
<protein>
    <submittedName>
        <fullName evidence="3">Short-subunit dehydrogenase</fullName>
    </submittedName>
</protein>
<evidence type="ECO:0000256" key="1">
    <source>
        <dbReference type="ARBA" id="ARBA00006484"/>
    </source>
</evidence>
<dbReference type="Proteomes" id="UP000239209">
    <property type="component" value="Unassembled WGS sequence"/>
</dbReference>
<dbReference type="Gene3D" id="3.40.50.720">
    <property type="entry name" value="NAD(P)-binding Rossmann-like Domain"/>
    <property type="match status" value="1"/>
</dbReference>
<dbReference type="RefSeq" id="WP_245908150.1">
    <property type="nucleotide sequence ID" value="NZ_PVZG01000004.1"/>
</dbReference>
<evidence type="ECO:0000313" key="4">
    <source>
        <dbReference type="Proteomes" id="UP000239209"/>
    </source>
</evidence>
<proteinExistence type="inferred from homology"/>
<dbReference type="GO" id="GO:0016491">
    <property type="term" value="F:oxidoreductase activity"/>
    <property type="evidence" value="ECO:0007669"/>
    <property type="project" value="UniProtKB-KW"/>
</dbReference>
<comment type="caution">
    <text evidence="3">The sequence shown here is derived from an EMBL/GenBank/DDBJ whole genome shotgun (WGS) entry which is preliminary data.</text>
</comment>
<gene>
    <name evidence="3" type="ORF">CLV70_10495</name>
</gene>
<accession>A0A2T0SB41</accession>
<dbReference type="InterPro" id="IPR002347">
    <property type="entry name" value="SDR_fam"/>
</dbReference>